<gene>
    <name evidence="2" type="ORF">LTR36_002262</name>
</gene>
<proteinExistence type="predicted"/>
<evidence type="ECO:0000313" key="2">
    <source>
        <dbReference type="EMBL" id="KAK4546125.1"/>
    </source>
</evidence>
<sequence>MTTFSSKRRGIHVVASLITFVVLLAVYLQSRPNDSISNGTSASYSPDATTLAAAVVSHVARQTTAKRPPFHKKRADAGSGSDNGAAELEFHDFVCKGDLLVQYMSMTVDQITADLLTRGKITAGGSSQSRYTQLVNLQTNGWRKNSVNPNIQDELNFDEYIPITDALTSLGLSTSKAPNGDNTLVAWEHASNAIVNGKQYWATHGDYTNVYNPRQGVIIANFNFGPAHQIGEEPDLKEQHPDIVPPPLKQWSDVAFLEYQAECQAQNHDMKNLKYIFRYGCQNYDTSYVVDAIFDPDQANPDNVEQAPLWSQRKVYTLDTEQGKALLGTPNGNGIAWFLIQHRQQLGQKRVKSVSIFRENEREGVTYTGPCLLFEIEEAN</sequence>
<dbReference type="EMBL" id="JAVFHQ010000016">
    <property type="protein sequence ID" value="KAK4546125.1"/>
    <property type="molecule type" value="Genomic_DNA"/>
</dbReference>
<protein>
    <submittedName>
        <fullName evidence="2">Uncharacterized protein</fullName>
    </submittedName>
</protein>
<name>A0AAV9JLL3_9PEZI</name>
<keyword evidence="3" id="KW-1185">Reference proteome</keyword>
<comment type="caution">
    <text evidence="2">The sequence shown here is derived from an EMBL/GenBank/DDBJ whole genome shotgun (WGS) entry which is preliminary data.</text>
</comment>
<organism evidence="2 3">
    <name type="scientific">Oleoguttula mirabilis</name>
    <dbReference type="NCBI Taxonomy" id="1507867"/>
    <lineage>
        <taxon>Eukaryota</taxon>
        <taxon>Fungi</taxon>
        <taxon>Dikarya</taxon>
        <taxon>Ascomycota</taxon>
        <taxon>Pezizomycotina</taxon>
        <taxon>Dothideomycetes</taxon>
        <taxon>Dothideomycetidae</taxon>
        <taxon>Mycosphaerellales</taxon>
        <taxon>Teratosphaeriaceae</taxon>
        <taxon>Oleoguttula</taxon>
    </lineage>
</organism>
<dbReference type="AlphaFoldDB" id="A0AAV9JLL3"/>
<dbReference type="Proteomes" id="UP001324427">
    <property type="component" value="Unassembled WGS sequence"/>
</dbReference>
<evidence type="ECO:0000313" key="3">
    <source>
        <dbReference type="Proteomes" id="UP001324427"/>
    </source>
</evidence>
<accession>A0AAV9JLL3</accession>
<feature type="region of interest" description="Disordered" evidence="1">
    <location>
        <begin position="62"/>
        <end position="81"/>
    </location>
</feature>
<reference evidence="2 3" key="1">
    <citation type="submission" date="2021-11" db="EMBL/GenBank/DDBJ databases">
        <title>Black yeast isolated from Biological Soil Crust.</title>
        <authorList>
            <person name="Kurbessoian T."/>
        </authorList>
    </citation>
    <scope>NUCLEOTIDE SEQUENCE [LARGE SCALE GENOMIC DNA]</scope>
    <source>
        <strain evidence="2 3">CCFEE 5522</strain>
    </source>
</reference>
<evidence type="ECO:0000256" key="1">
    <source>
        <dbReference type="SAM" id="MobiDB-lite"/>
    </source>
</evidence>